<sequence length="871" mass="96315">MMAAAGCGSATAAAVGGQGGTATARGRFPGRPWSSRSRLRSEKRWQLGRSGSEADDVTNGGPRPANLVLSLNEDQSHLRLLGIEAGHQTLGQAGYSSSGSEEVRSQTEPGGDDFRGFEAERKRSKGSVCSRQNPSKGDAVSTKSKRQSEKLPLKKPVVEATPDDVKDLKSLEETKDVSPETEPDKDCRKSSKGKNTMDRQSAKRGASSASPRITIKLVAKKKMKTITEPLKKFAKKLKIKGIQDQPKAKNIQGDQISSAHVKLKTEPHEDKQGTEDKGGGTLPTRRRGRSASKTSEPVSQPSAKVVVDDQKLKERKSADKFDTVKESITMEPKTNARKLKHKDKVTEQVSEVNQLITRRSNRVINPLTKKVSEFAAEPENLSKSDAILGESKPEVPPMAETKPSMRSDGRRQSKRLNKEVTLTENHGSQQSRDSLDTRIQSLKLMKVRNPKYDAQASNNNSTRKKKHRKKFIWTLTLVKAERPTQGAVNTVKVTDKAVGEVDLSAICDPVVDQSLRTVDQKSKQDNSAPQESKSLDNIVKGSQNKAEVSTEDHSTLQVEVEVDHIHETPSQEITKMDSGKVPPLQIKKVSSPGKHKSSKPSFLIQQVSPVSEKKEDVLKDQVSPVFEKKEDVLKDQVSPVSEKKEDVLKDQVSPVSEKKEEVLKDQVSPLSEKKEEVLKDQVSPVSEKKEDVPNDLSEVNEDKSSYVDTEASPTRRLRRRRLSLDSPQPKSVAHKRVVTQKRRLRTSPKDKDTPQVHVEDSAQASAEESNSHGLPKNSFQDLAGEPLEVISENTTEVPEKETSKVPDNSSQLPVEVTQQKVEDQVELQIKETKPLPVPSKPRRCRNNKLGKKRSVRGRKLLSLLKLLSAQS</sequence>
<proteinExistence type="predicted"/>
<name>A0AAN7XLC5_ELEMC</name>
<evidence type="ECO:0000256" key="1">
    <source>
        <dbReference type="SAM" id="MobiDB-lite"/>
    </source>
</evidence>
<feature type="compositionally biased region" description="Polar residues" evidence="1">
    <location>
        <begin position="291"/>
        <end position="302"/>
    </location>
</feature>
<feature type="region of interest" description="Disordered" evidence="1">
    <location>
        <begin position="631"/>
        <end position="814"/>
    </location>
</feature>
<feature type="compositionally biased region" description="Basic and acidic residues" evidence="1">
    <location>
        <begin position="747"/>
        <end position="760"/>
    </location>
</feature>
<feature type="compositionally biased region" description="Basic residues" evidence="1">
    <location>
        <begin position="732"/>
        <end position="746"/>
    </location>
</feature>
<reference evidence="2 3" key="2">
    <citation type="journal article" date="2023" name="Mol. Biol. Evol.">
        <title>Genomics of Secondarily Temperate Adaptation in the Only Non-Antarctic Icefish.</title>
        <authorList>
            <person name="Rivera-Colon A.G."/>
            <person name="Rayamajhi N."/>
            <person name="Minhas B.F."/>
            <person name="Madrigal G."/>
            <person name="Bilyk K.T."/>
            <person name="Yoon V."/>
            <person name="Hune M."/>
            <person name="Gregory S."/>
            <person name="Cheng C.H.C."/>
            <person name="Catchen J.M."/>
        </authorList>
    </citation>
    <scope>NUCLEOTIDE SEQUENCE [LARGE SCALE GENOMIC DNA]</scope>
    <source>
        <strain evidence="2">JMC-PN-2008</strain>
    </source>
</reference>
<feature type="compositionally biased region" description="Basic and acidic residues" evidence="1">
    <location>
        <begin position="566"/>
        <end position="578"/>
    </location>
</feature>
<dbReference type="EMBL" id="JAUZQC010000012">
    <property type="protein sequence ID" value="KAK5862474.1"/>
    <property type="molecule type" value="Genomic_DNA"/>
</dbReference>
<dbReference type="AlphaFoldDB" id="A0AAN7XLC5"/>
<evidence type="ECO:0000313" key="3">
    <source>
        <dbReference type="Proteomes" id="UP001346869"/>
    </source>
</evidence>
<feature type="compositionally biased region" description="Basic and acidic residues" evidence="1">
    <location>
        <begin position="112"/>
        <end position="121"/>
    </location>
</feature>
<feature type="region of interest" description="Disordered" evidence="1">
    <location>
        <begin position="1"/>
        <end position="67"/>
    </location>
</feature>
<gene>
    <name evidence="2" type="ORF">PBY51_017867</name>
</gene>
<feature type="compositionally biased region" description="Low complexity" evidence="1">
    <location>
        <begin position="1"/>
        <end position="26"/>
    </location>
</feature>
<feature type="region of interest" description="Disordered" evidence="1">
    <location>
        <begin position="90"/>
        <end position="215"/>
    </location>
</feature>
<feature type="region of interest" description="Disordered" evidence="1">
    <location>
        <begin position="566"/>
        <end position="617"/>
    </location>
</feature>
<feature type="compositionally biased region" description="Basic and acidic residues" evidence="1">
    <location>
        <begin position="306"/>
        <end position="318"/>
    </location>
</feature>
<feature type="region of interest" description="Disordered" evidence="1">
    <location>
        <begin position="323"/>
        <end position="342"/>
    </location>
</feature>
<reference evidence="2 3" key="1">
    <citation type="journal article" date="2023" name="Genes (Basel)">
        <title>Chromosome-Level Genome Assembly and Circadian Gene Repertoire of the Patagonia Blennie Eleginops maclovinus-The Closest Ancestral Proxy of Antarctic Cryonotothenioids.</title>
        <authorList>
            <person name="Cheng C.C."/>
            <person name="Rivera-Colon A.G."/>
            <person name="Minhas B.F."/>
            <person name="Wilson L."/>
            <person name="Rayamajhi N."/>
            <person name="Vargas-Chacoff L."/>
            <person name="Catchen J.M."/>
        </authorList>
    </citation>
    <scope>NUCLEOTIDE SEQUENCE [LARGE SCALE GENOMIC DNA]</scope>
    <source>
        <strain evidence="2">JMC-PN-2008</strain>
    </source>
</reference>
<feature type="compositionally biased region" description="Polar residues" evidence="1">
    <location>
        <begin position="762"/>
        <end position="780"/>
    </location>
</feature>
<feature type="compositionally biased region" description="Polar residues" evidence="1">
    <location>
        <begin position="90"/>
        <end position="100"/>
    </location>
</feature>
<feature type="region of interest" description="Disordered" evidence="1">
    <location>
        <begin position="517"/>
        <end position="554"/>
    </location>
</feature>
<feature type="region of interest" description="Disordered" evidence="1">
    <location>
        <begin position="382"/>
        <end position="468"/>
    </location>
</feature>
<accession>A0AAN7XLC5</accession>
<feature type="compositionally biased region" description="Basic and acidic residues" evidence="1">
    <location>
        <begin position="263"/>
        <end position="278"/>
    </location>
</feature>
<feature type="compositionally biased region" description="Polar residues" evidence="1">
    <location>
        <begin position="805"/>
        <end position="814"/>
    </location>
</feature>
<feature type="region of interest" description="Disordered" evidence="1">
    <location>
        <begin position="240"/>
        <end position="318"/>
    </location>
</feature>
<comment type="caution">
    <text evidence="2">The sequence shown here is derived from an EMBL/GenBank/DDBJ whole genome shotgun (WGS) entry which is preliminary data.</text>
</comment>
<feature type="compositionally biased region" description="Basic residues" evidence="1">
    <location>
        <begin position="840"/>
        <end position="852"/>
    </location>
</feature>
<organism evidence="2 3">
    <name type="scientific">Eleginops maclovinus</name>
    <name type="common">Patagonian blennie</name>
    <name type="synonym">Eleginus maclovinus</name>
    <dbReference type="NCBI Taxonomy" id="56733"/>
    <lineage>
        <taxon>Eukaryota</taxon>
        <taxon>Metazoa</taxon>
        <taxon>Chordata</taxon>
        <taxon>Craniata</taxon>
        <taxon>Vertebrata</taxon>
        <taxon>Euteleostomi</taxon>
        <taxon>Actinopterygii</taxon>
        <taxon>Neopterygii</taxon>
        <taxon>Teleostei</taxon>
        <taxon>Neoteleostei</taxon>
        <taxon>Acanthomorphata</taxon>
        <taxon>Eupercaria</taxon>
        <taxon>Perciformes</taxon>
        <taxon>Notothenioidei</taxon>
        <taxon>Eleginopidae</taxon>
        <taxon>Eleginops</taxon>
    </lineage>
</organism>
<keyword evidence="3" id="KW-1185">Reference proteome</keyword>
<evidence type="ECO:0000313" key="2">
    <source>
        <dbReference type="EMBL" id="KAK5862474.1"/>
    </source>
</evidence>
<feature type="compositionally biased region" description="Polar residues" evidence="1">
    <location>
        <begin position="420"/>
        <end position="440"/>
    </location>
</feature>
<dbReference type="Proteomes" id="UP001346869">
    <property type="component" value="Unassembled WGS sequence"/>
</dbReference>
<protein>
    <submittedName>
        <fullName evidence="2">Uncharacterized protein</fullName>
    </submittedName>
</protein>
<feature type="region of interest" description="Disordered" evidence="1">
    <location>
        <begin position="829"/>
        <end position="852"/>
    </location>
</feature>
<feature type="compositionally biased region" description="Basic and acidic residues" evidence="1">
    <location>
        <begin position="163"/>
        <end position="201"/>
    </location>
</feature>